<protein>
    <submittedName>
        <fullName evidence="1">Exo-alpha-sialidase</fullName>
    </submittedName>
</protein>
<dbReference type="EMBL" id="CP060789">
    <property type="protein sequence ID" value="QNP56057.1"/>
    <property type="molecule type" value="Genomic_DNA"/>
</dbReference>
<evidence type="ECO:0000313" key="1">
    <source>
        <dbReference type="EMBL" id="QNP56057.1"/>
    </source>
</evidence>
<dbReference type="RefSeq" id="WP_187721176.1">
    <property type="nucleotide sequence ID" value="NZ_BAABBL010000016.1"/>
</dbReference>
<gene>
    <name evidence="1" type="ORF">H9L22_00525</name>
</gene>
<dbReference type="CDD" id="cd15482">
    <property type="entry name" value="Sialidase_non-viral"/>
    <property type="match status" value="1"/>
</dbReference>
<dbReference type="Proteomes" id="UP000516117">
    <property type="component" value="Chromosome"/>
</dbReference>
<dbReference type="KEGG" id="tdf:H9L22_00525"/>
<dbReference type="Gene3D" id="2.120.10.10">
    <property type="match status" value="1"/>
</dbReference>
<sequence length="379" mass="40881">MHVNPIGATVVHRGSVGESGSMYTRLLSGRAGGPLEGVMLLTWERRLGVADSAGPTFPIYRSEDGGETWEEIAAVPDLARHAGNRYQPTLYELPCDVAHLKRGDVLLAGNAIPRDGAFTCLVLYSSADGGYTWNLESVIDEGGPSVYDNSSDSVTTAIWEPDLDVVDGKLLCYFADERTKPDRMLQSIRRRTSTDLRTWSDLELVSGVANSYHRPGMFVGTGALPDGSRRAVIEVVGPHDVPVYLLESQPGEDWGDPGDLGRQLVADDGVSLSGTPTIGWHALPDGRVVLVALGRHSMRDGREGNRGLVSLDLGDSWSSFELPTPADRRIHGDASGYSQTIRWNQDGHLVQATSVRNAIGSHDVVVTRALMVLDVEVGA</sequence>
<organism evidence="1 2">
    <name type="scientific">Tessaracoccus defluvii</name>
    <dbReference type="NCBI Taxonomy" id="1285901"/>
    <lineage>
        <taxon>Bacteria</taxon>
        <taxon>Bacillati</taxon>
        <taxon>Actinomycetota</taxon>
        <taxon>Actinomycetes</taxon>
        <taxon>Propionibacteriales</taxon>
        <taxon>Propionibacteriaceae</taxon>
        <taxon>Tessaracoccus</taxon>
    </lineage>
</organism>
<name>A0A7H0H691_9ACTN</name>
<keyword evidence="2" id="KW-1185">Reference proteome</keyword>
<dbReference type="PANTHER" id="PTHR38792:SF3">
    <property type="entry name" value="BNR_ASP-BOX REPEAT DOMAIN PROTEIN (AFU_ORTHOLOGUE AFUA_7G06430)-RELATED"/>
    <property type="match status" value="1"/>
</dbReference>
<evidence type="ECO:0000313" key="2">
    <source>
        <dbReference type="Proteomes" id="UP000516117"/>
    </source>
</evidence>
<dbReference type="AlphaFoldDB" id="A0A7H0H691"/>
<dbReference type="InterPro" id="IPR036278">
    <property type="entry name" value="Sialidase_sf"/>
</dbReference>
<accession>A0A7H0H691</accession>
<reference evidence="1 2" key="1">
    <citation type="submission" date="2020-08" db="EMBL/GenBank/DDBJ databases">
        <title>Genome sequence of Tessaracoccus defluvii JCM 17540T.</title>
        <authorList>
            <person name="Hyun D.-W."/>
            <person name="Bae J.-W."/>
        </authorList>
    </citation>
    <scope>NUCLEOTIDE SEQUENCE [LARGE SCALE GENOMIC DNA]</scope>
    <source>
        <strain evidence="1 2">JCM 17540</strain>
    </source>
</reference>
<dbReference type="PANTHER" id="PTHR38792">
    <property type="entry name" value="BNR/ASP-BOX REPEAT DOMAIN PROTEIN (AFU_ORTHOLOGUE AFUA_7G06430)-RELATED"/>
    <property type="match status" value="1"/>
</dbReference>
<proteinExistence type="predicted"/>
<dbReference type="SUPFAM" id="SSF50939">
    <property type="entry name" value="Sialidases"/>
    <property type="match status" value="1"/>
</dbReference>